<feature type="domain" description="Death" evidence="3">
    <location>
        <begin position="495"/>
        <end position="552"/>
    </location>
</feature>
<dbReference type="GO" id="GO:0007165">
    <property type="term" value="P:signal transduction"/>
    <property type="evidence" value="ECO:0007669"/>
    <property type="project" value="InterPro"/>
</dbReference>
<dbReference type="Proteomes" id="UP001374579">
    <property type="component" value="Unassembled WGS sequence"/>
</dbReference>
<organism evidence="4 5">
    <name type="scientific">Littorina saxatilis</name>
    <dbReference type="NCBI Taxonomy" id="31220"/>
    <lineage>
        <taxon>Eukaryota</taxon>
        <taxon>Metazoa</taxon>
        <taxon>Spiralia</taxon>
        <taxon>Lophotrochozoa</taxon>
        <taxon>Mollusca</taxon>
        <taxon>Gastropoda</taxon>
        <taxon>Caenogastropoda</taxon>
        <taxon>Littorinimorpha</taxon>
        <taxon>Littorinoidea</taxon>
        <taxon>Littorinidae</taxon>
        <taxon>Littorina</taxon>
    </lineage>
</organism>
<accession>A0AAN9GJC4</accession>
<evidence type="ECO:0000259" key="3">
    <source>
        <dbReference type="PROSITE" id="PS50017"/>
    </source>
</evidence>
<evidence type="ECO:0000256" key="1">
    <source>
        <dbReference type="SAM" id="Coils"/>
    </source>
</evidence>
<dbReference type="PROSITE" id="PS50017">
    <property type="entry name" value="DEATH_DOMAIN"/>
    <property type="match status" value="1"/>
</dbReference>
<sequence>MPALATGLPFYRKKQSLESLSSERPQNLQSVYAIVRENVAHVLEHVTMLEHAFYGPGGSLDTEVRRWMPVVNQVVRPAKFSDLINLAQLDAISDRVQDPTDRLKIDHDTLAQVYDLVDKVRSAVKEGMAEDSALLERLRDFMHKYCQSFSHAEGEVYMETATNYEKQKRELENAVTVNLQNVPLMVDMFEKEALKIHQFDFIMKEAGEKAGCAQVALLLIFPAACHHVRNACKGLEMWMEADANYAHYLELDVAELGERRAGLDRAVHQHALAAGEHEHRIKAILRDLGTFTAALKKLAPKKKALEAEEAGLREENHDVLVDLDIKEYRRQEMKMLGHDASDKFTKLTQEIDTLSMRRPAIDRKLDELQKKQNIVTDKQNRRTQLEAELEKVRGELRAVRKAARKAEVEVKKAEACLERLREIHRLKVAPDTLKKIYHGMPASPRHMPLFAGKKSKKDKLDMVCQLVVQTIDTDWVRLYHTLPFHPPRGHHIITDDIDDISTRFMRHNMEEQARQSLAKWRRLHTRACVEDLRSALQAVKRTDVLERLDTALTPRSRPAMGPKRHRTVHFPKLPASRYR</sequence>
<evidence type="ECO:0000313" key="5">
    <source>
        <dbReference type="Proteomes" id="UP001374579"/>
    </source>
</evidence>
<proteinExistence type="predicted"/>
<comment type="caution">
    <text evidence="4">The sequence shown here is derived from an EMBL/GenBank/DDBJ whole genome shotgun (WGS) entry which is preliminary data.</text>
</comment>
<feature type="coiled-coil region" evidence="1">
    <location>
        <begin position="368"/>
        <end position="423"/>
    </location>
</feature>
<dbReference type="InterPro" id="IPR000488">
    <property type="entry name" value="Death_dom"/>
</dbReference>
<dbReference type="CDD" id="cd01670">
    <property type="entry name" value="Death"/>
    <property type="match status" value="1"/>
</dbReference>
<protein>
    <recommendedName>
        <fullName evidence="3">Death domain-containing protein</fullName>
    </recommendedName>
</protein>
<keyword evidence="5" id="KW-1185">Reference proteome</keyword>
<name>A0AAN9GJC4_9CAEN</name>
<feature type="region of interest" description="Disordered" evidence="2">
    <location>
        <begin position="554"/>
        <end position="579"/>
    </location>
</feature>
<dbReference type="Gene3D" id="1.10.287.1490">
    <property type="match status" value="1"/>
</dbReference>
<dbReference type="Gene3D" id="1.10.533.10">
    <property type="entry name" value="Death Domain, Fas"/>
    <property type="match status" value="1"/>
</dbReference>
<dbReference type="SUPFAM" id="SSF47986">
    <property type="entry name" value="DEATH domain"/>
    <property type="match status" value="1"/>
</dbReference>
<dbReference type="InterPro" id="IPR011029">
    <property type="entry name" value="DEATH-like_dom_sf"/>
</dbReference>
<dbReference type="EMBL" id="JBAMIC010000003">
    <property type="protein sequence ID" value="KAK7110627.1"/>
    <property type="molecule type" value="Genomic_DNA"/>
</dbReference>
<evidence type="ECO:0000313" key="4">
    <source>
        <dbReference type="EMBL" id="KAK7110627.1"/>
    </source>
</evidence>
<dbReference type="Pfam" id="PF00531">
    <property type="entry name" value="Death"/>
    <property type="match status" value="1"/>
</dbReference>
<keyword evidence="1" id="KW-0175">Coiled coil</keyword>
<dbReference type="AlphaFoldDB" id="A0AAN9GJC4"/>
<evidence type="ECO:0000256" key="2">
    <source>
        <dbReference type="SAM" id="MobiDB-lite"/>
    </source>
</evidence>
<gene>
    <name evidence="4" type="ORF">V1264_014467</name>
</gene>
<reference evidence="4 5" key="1">
    <citation type="submission" date="2024-02" db="EMBL/GenBank/DDBJ databases">
        <title>Chromosome-scale genome assembly of the rough periwinkle Littorina saxatilis.</title>
        <authorList>
            <person name="De Jode A."/>
            <person name="Faria R."/>
            <person name="Formenti G."/>
            <person name="Sims Y."/>
            <person name="Smith T.P."/>
            <person name="Tracey A."/>
            <person name="Wood J.M.D."/>
            <person name="Zagrodzka Z.B."/>
            <person name="Johannesson K."/>
            <person name="Butlin R.K."/>
            <person name="Leder E.H."/>
        </authorList>
    </citation>
    <scope>NUCLEOTIDE SEQUENCE [LARGE SCALE GENOMIC DNA]</scope>
    <source>
        <strain evidence="4">Snail1</strain>
        <tissue evidence="4">Muscle</tissue>
    </source>
</reference>